<feature type="compositionally biased region" description="Gly residues" evidence="1">
    <location>
        <begin position="348"/>
        <end position="361"/>
    </location>
</feature>
<dbReference type="EMBL" id="JAXOVC010000014">
    <property type="protein sequence ID" value="KAK4494273.1"/>
    <property type="molecule type" value="Genomic_DNA"/>
</dbReference>
<evidence type="ECO:0000313" key="2">
    <source>
        <dbReference type="EMBL" id="KAK4494273.1"/>
    </source>
</evidence>
<gene>
    <name evidence="2" type="ORF">PRZ48_014571</name>
</gene>
<keyword evidence="3" id="KW-1185">Reference proteome</keyword>
<name>A0ABR0DZ62_ZASCE</name>
<feature type="region of interest" description="Disordered" evidence="1">
    <location>
        <begin position="295"/>
        <end position="423"/>
    </location>
</feature>
<reference evidence="2 3" key="1">
    <citation type="journal article" date="2023" name="G3 (Bethesda)">
        <title>A chromosome-level genome assembly of Zasmidium syzygii isolated from banana leaves.</title>
        <authorList>
            <person name="van Westerhoven A.C."/>
            <person name="Mehrabi R."/>
            <person name="Talebi R."/>
            <person name="Steentjes M.B.F."/>
            <person name="Corcolon B."/>
            <person name="Chong P.A."/>
            <person name="Kema G.H.J."/>
            <person name="Seidl M.F."/>
        </authorList>
    </citation>
    <scope>NUCLEOTIDE SEQUENCE [LARGE SCALE GENOMIC DNA]</scope>
    <source>
        <strain evidence="2 3">P124</strain>
    </source>
</reference>
<dbReference type="Proteomes" id="UP001305779">
    <property type="component" value="Unassembled WGS sequence"/>
</dbReference>
<evidence type="ECO:0000313" key="3">
    <source>
        <dbReference type="Proteomes" id="UP001305779"/>
    </source>
</evidence>
<accession>A0ABR0DZ62</accession>
<evidence type="ECO:0000256" key="1">
    <source>
        <dbReference type="SAM" id="MobiDB-lite"/>
    </source>
</evidence>
<organism evidence="2 3">
    <name type="scientific">Zasmidium cellare</name>
    <name type="common">Wine cellar mold</name>
    <name type="synonym">Racodium cellare</name>
    <dbReference type="NCBI Taxonomy" id="395010"/>
    <lineage>
        <taxon>Eukaryota</taxon>
        <taxon>Fungi</taxon>
        <taxon>Dikarya</taxon>
        <taxon>Ascomycota</taxon>
        <taxon>Pezizomycotina</taxon>
        <taxon>Dothideomycetes</taxon>
        <taxon>Dothideomycetidae</taxon>
        <taxon>Mycosphaerellales</taxon>
        <taxon>Mycosphaerellaceae</taxon>
        <taxon>Zasmidium</taxon>
    </lineage>
</organism>
<sequence>MVRRKPGNTRSIDRQGPDYPLYIAGPESAKYPYDYPLTAGNNNSILPFAIHSVLVWNDALNDMERSAALGYDGFFFWTNAASSPNSESAVRGGPDVVFARATRSKQDRERWRRSNLRTKIQLCCLTLMLHTLPYDYPCHAIWMPKTAPASYTELTRKRSIMSLLPPTQDHVDPTVKKLGTFKGTPGIYMDVNGKRFFCQSVTELKRLLTKDQTYAGLLILKKGSQVVRDEIDALMHKGGKDPVLALLQRFGQVMSKLTAECLPLQTLRTWWYKGLISIDPNTGLSYGIGRTTVKARESKGRNTTGRTEFAVTARGTRSRGRGTRGGGAREEGGRGGGTSRCGSTASRGGRGGRGRGGGRGGTKSTTTRSKKQDVLSSEMGDLNLDAGDEEEAEEEAHTSAESSEEQTDKMDVDAAAGSDEFIP</sequence>
<comment type="caution">
    <text evidence="2">The sequence shown here is derived from an EMBL/GenBank/DDBJ whole genome shotgun (WGS) entry which is preliminary data.</text>
</comment>
<proteinExistence type="predicted"/>
<protein>
    <submittedName>
        <fullName evidence="2">Uncharacterized protein</fullName>
    </submittedName>
</protein>